<keyword evidence="3" id="KW-1185">Reference proteome</keyword>
<evidence type="ECO:0000259" key="1">
    <source>
        <dbReference type="Pfam" id="PF00005"/>
    </source>
</evidence>
<dbReference type="Proteomes" id="UP000763557">
    <property type="component" value="Unassembled WGS sequence"/>
</dbReference>
<dbReference type="Gene3D" id="3.40.50.300">
    <property type="entry name" value="P-loop containing nucleotide triphosphate hydrolases"/>
    <property type="match status" value="1"/>
</dbReference>
<comment type="caution">
    <text evidence="2">The sequence shown here is derived from an EMBL/GenBank/DDBJ whole genome shotgun (WGS) entry which is preliminary data.</text>
</comment>
<gene>
    <name evidence="2" type="ORF">GC106_64130</name>
</gene>
<protein>
    <submittedName>
        <fullName evidence="2">Iron import ATP-binding/permease protein IrtB</fullName>
    </submittedName>
</protein>
<keyword evidence="2" id="KW-0067">ATP-binding</keyword>
<sequence length="172" mass="18824">MVAPVFQDNYLFSGTLADNVRIARPDATDAELDQIAELSGLTDVITALSEGWNSQVGEGGTRLSGGERQRVAIARALLKDAPILLLDEATGSLDAENQQAVATAIDTLRRDKTVIVVAHQLSTITTADEILFLENGHIVEHGTHQELLTMNQRYAAHWRALNAARTWRLLKQ</sequence>
<dbReference type="InterPro" id="IPR017871">
    <property type="entry name" value="ABC_transporter-like_CS"/>
</dbReference>
<dbReference type="InterPro" id="IPR003439">
    <property type="entry name" value="ABC_transporter-like_ATP-bd"/>
</dbReference>
<proteinExistence type="predicted"/>
<accession>A0ABX2FD05</accession>
<dbReference type="EMBL" id="JAAATY010000025">
    <property type="protein sequence ID" value="NRN69157.1"/>
    <property type="molecule type" value="Genomic_DNA"/>
</dbReference>
<organism evidence="2 3">
    <name type="scientific">Kibdelosporangium persicum</name>
    <dbReference type="NCBI Taxonomy" id="2698649"/>
    <lineage>
        <taxon>Bacteria</taxon>
        <taxon>Bacillati</taxon>
        <taxon>Actinomycetota</taxon>
        <taxon>Actinomycetes</taxon>
        <taxon>Pseudonocardiales</taxon>
        <taxon>Pseudonocardiaceae</taxon>
        <taxon>Kibdelosporangium</taxon>
    </lineage>
</organism>
<dbReference type="Pfam" id="PF00005">
    <property type="entry name" value="ABC_tran"/>
    <property type="match status" value="1"/>
</dbReference>
<feature type="domain" description="ABC transporter" evidence="1">
    <location>
        <begin position="4"/>
        <end position="90"/>
    </location>
</feature>
<keyword evidence="2" id="KW-0547">Nucleotide-binding</keyword>
<evidence type="ECO:0000313" key="3">
    <source>
        <dbReference type="Proteomes" id="UP000763557"/>
    </source>
</evidence>
<dbReference type="InterPro" id="IPR039421">
    <property type="entry name" value="Type_1_exporter"/>
</dbReference>
<reference evidence="2 3" key="1">
    <citation type="submission" date="2020-01" db="EMBL/GenBank/DDBJ databases">
        <title>Kibdelosporangium persica a novel Actinomycetes from a hot desert in Iran.</title>
        <authorList>
            <person name="Safaei N."/>
            <person name="Zaburannyi N."/>
            <person name="Mueller R."/>
            <person name="Wink J."/>
        </authorList>
    </citation>
    <scope>NUCLEOTIDE SEQUENCE [LARGE SCALE GENOMIC DNA]</scope>
    <source>
        <strain evidence="2 3">4NS15</strain>
    </source>
</reference>
<name>A0ABX2FD05_9PSEU</name>
<dbReference type="PANTHER" id="PTHR43394">
    <property type="entry name" value="ATP-DEPENDENT PERMEASE MDL1, MITOCHONDRIAL"/>
    <property type="match status" value="1"/>
</dbReference>
<dbReference type="SUPFAM" id="SSF52540">
    <property type="entry name" value="P-loop containing nucleoside triphosphate hydrolases"/>
    <property type="match status" value="1"/>
</dbReference>
<dbReference type="RefSeq" id="WP_376777785.1">
    <property type="nucleotide sequence ID" value="NZ_CBCSGW010000004.1"/>
</dbReference>
<dbReference type="PROSITE" id="PS00211">
    <property type="entry name" value="ABC_TRANSPORTER_1"/>
    <property type="match status" value="1"/>
</dbReference>
<dbReference type="InterPro" id="IPR027417">
    <property type="entry name" value="P-loop_NTPase"/>
</dbReference>
<evidence type="ECO:0000313" key="2">
    <source>
        <dbReference type="EMBL" id="NRN69157.1"/>
    </source>
</evidence>
<dbReference type="GO" id="GO:0005524">
    <property type="term" value="F:ATP binding"/>
    <property type="evidence" value="ECO:0007669"/>
    <property type="project" value="UniProtKB-KW"/>
</dbReference>
<dbReference type="PANTHER" id="PTHR43394:SF1">
    <property type="entry name" value="ATP-BINDING CASSETTE SUB-FAMILY B MEMBER 10, MITOCHONDRIAL"/>
    <property type="match status" value="1"/>
</dbReference>